<dbReference type="Gene3D" id="2.60.120.200">
    <property type="match status" value="1"/>
</dbReference>
<dbReference type="SUPFAM" id="SSF49899">
    <property type="entry name" value="Concanavalin A-like lectins/glucanases"/>
    <property type="match status" value="1"/>
</dbReference>
<sequence>MSWETLLFAVFLVLIVTLFIDVWRPFSEIVDSLEGFASGPGSNQFMMGYFPRRGDISFGTDDSMYEQDNRHVMGYVDVQGLGVDHDFCRMIVPKGTNAGDESKMFFACALAGTENLTSTSYRTQTVAQGFKQSRDDYMRDADKDGKTDYCAVVKMRGGVFEAQCYRALNTTFDTKQFIDTDPPPDIGEVLLFYEGIMFWFRFIDDLKDYAENITTYTSGGMSIDEVNVKILPSQLLEGGKQDATKLDERVQVTEGLKFNGLNQFIRLGDSPDMSFGQKIILPTMKCICFWVKFDEFTNNAHILDFGNGGGKDNVFVGIVGRGDPSMDEGSVIRKNACDASDLNNVLPVGKSGPQPVPDMSPQKLMLSTANVDEYICDRTVVSRDLPHLKTFHEKENHKKSAKAPNTATLIWEVWNGELRMEHVNVLKAFKLKTWTHCCITTASSDSVRPALQIWIDGIKRAEKDGTHMPQVAITKNNYFGKNNWMTGSSQFENKPELFKGGLFDVRGYSQPMSEKKLKKSIEWGKKRLGI</sequence>
<name>A0A6C0DJQ5_9ZZZZ</name>
<reference evidence="1" key="1">
    <citation type="journal article" date="2020" name="Nature">
        <title>Giant virus diversity and host interactions through global metagenomics.</title>
        <authorList>
            <person name="Schulz F."/>
            <person name="Roux S."/>
            <person name="Paez-Espino D."/>
            <person name="Jungbluth S."/>
            <person name="Walsh D.A."/>
            <person name="Denef V.J."/>
            <person name="McMahon K.D."/>
            <person name="Konstantinidis K.T."/>
            <person name="Eloe-Fadrosh E.A."/>
            <person name="Kyrpides N.C."/>
            <person name="Woyke T."/>
        </authorList>
    </citation>
    <scope>NUCLEOTIDE SEQUENCE</scope>
    <source>
        <strain evidence="1">GVMAG-M-3300023174-189</strain>
    </source>
</reference>
<dbReference type="EMBL" id="MN739626">
    <property type="protein sequence ID" value="QHT16470.1"/>
    <property type="molecule type" value="Genomic_DNA"/>
</dbReference>
<proteinExistence type="predicted"/>
<dbReference type="InterPro" id="IPR013320">
    <property type="entry name" value="ConA-like_dom_sf"/>
</dbReference>
<evidence type="ECO:0000313" key="1">
    <source>
        <dbReference type="EMBL" id="QHT16470.1"/>
    </source>
</evidence>
<protein>
    <recommendedName>
        <fullName evidence="2">Lectin/glucanase superfamily protein</fullName>
    </recommendedName>
</protein>
<evidence type="ECO:0008006" key="2">
    <source>
        <dbReference type="Google" id="ProtNLM"/>
    </source>
</evidence>
<organism evidence="1">
    <name type="scientific">viral metagenome</name>
    <dbReference type="NCBI Taxonomy" id="1070528"/>
    <lineage>
        <taxon>unclassified sequences</taxon>
        <taxon>metagenomes</taxon>
        <taxon>organismal metagenomes</taxon>
    </lineage>
</organism>
<dbReference type="AlphaFoldDB" id="A0A6C0DJQ5"/>
<accession>A0A6C0DJQ5</accession>
<dbReference type="Pfam" id="PF13385">
    <property type="entry name" value="Laminin_G_3"/>
    <property type="match status" value="1"/>
</dbReference>